<dbReference type="KEGG" id="fsn:GS03_01726"/>
<organism evidence="1 2">
    <name type="scientific">Flavobacterium sangjuense</name>
    <dbReference type="NCBI Taxonomy" id="2518177"/>
    <lineage>
        <taxon>Bacteria</taxon>
        <taxon>Pseudomonadati</taxon>
        <taxon>Bacteroidota</taxon>
        <taxon>Flavobacteriia</taxon>
        <taxon>Flavobacteriales</taxon>
        <taxon>Flavobacteriaceae</taxon>
        <taxon>Flavobacterium</taxon>
    </lineage>
</organism>
<gene>
    <name evidence="1" type="ORF">GS03_01726</name>
</gene>
<protein>
    <submittedName>
        <fullName evidence="1">Uncharacterized protein</fullName>
    </submittedName>
</protein>
<dbReference type="OrthoDB" id="1360725at2"/>
<dbReference type="RefSeq" id="WP_136152130.1">
    <property type="nucleotide sequence ID" value="NZ_CP038810.1"/>
</dbReference>
<reference evidence="1 2" key="1">
    <citation type="submission" date="2019-04" db="EMBL/GenBank/DDBJ databases">
        <title>Flavobacterium sp. GS03.</title>
        <authorList>
            <person name="Kim H."/>
        </authorList>
    </citation>
    <scope>NUCLEOTIDE SEQUENCE [LARGE SCALE GENOMIC DNA]</scope>
    <source>
        <strain evidence="1 2">GS03</strain>
    </source>
</reference>
<accession>A0A4P7PTF9</accession>
<evidence type="ECO:0000313" key="1">
    <source>
        <dbReference type="EMBL" id="QBZ98221.1"/>
    </source>
</evidence>
<dbReference type="Proteomes" id="UP000296862">
    <property type="component" value="Chromosome"/>
</dbReference>
<dbReference type="AlphaFoldDB" id="A0A4P7PTF9"/>
<proteinExistence type="predicted"/>
<evidence type="ECO:0000313" key="2">
    <source>
        <dbReference type="Proteomes" id="UP000296862"/>
    </source>
</evidence>
<sequence length="116" mass="13876">MGLFGKNQKKIIEELHKKSEDHCKEISKEIDELLDDLKTDYDENREVVREFTSFVDELKTKLSPEDANKLLDFSSRLTKIKRCAKKGVEAMRELARDQRKVTRETSMEYEEYYYMK</sequence>
<keyword evidence="2" id="KW-1185">Reference proteome</keyword>
<dbReference type="EMBL" id="CP038810">
    <property type="protein sequence ID" value="QBZ98221.1"/>
    <property type="molecule type" value="Genomic_DNA"/>
</dbReference>
<name>A0A4P7PTF9_9FLAO</name>
<dbReference type="SUPFAM" id="SSF58113">
    <property type="entry name" value="Apolipoprotein A-I"/>
    <property type="match status" value="1"/>
</dbReference>